<evidence type="ECO:0000256" key="8">
    <source>
        <dbReference type="ARBA" id="ARBA00022842"/>
    </source>
</evidence>
<evidence type="ECO:0000256" key="4">
    <source>
        <dbReference type="ARBA" id="ARBA00022598"/>
    </source>
</evidence>
<evidence type="ECO:0000256" key="11">
    <source>
        <dbReference type="PIRNR" id="PIRNR001563"/>
    </source>
</evidence>
<dbReference type="InterPro" id="IPR036615">
    <property type="entry name" value="Mur_ligase_C_dom_sf"/>
</dbReference>
<evidence type="ECO:0000256" key="10">
    <source>
        <dbReference type="ARBA" id="ARBA00047493"/>
    </source>
</evidence>
<dbReference type="PANTHER" id="PTHR11136">
    <property type="entry name" value="FOLYLPOLYGLUTAMATE SYNTHASE-RELATED"/>
    <property type="match status" value="1"/>
</dbReference>
<proteinExistence type="inferred from homology"/>
<dbReference type="GO" id="GO:0004326">
    <property type="term" value="F:tetrahydrofolylpolyglutamate synthase activity"/>
    <property type="evidence" value="ECO:0007669"/>
    <property type="project" value="UniProtKB-EC"/>
</dbReference>
<dbReference type="AlphaFoldDB" id="A0A0R1U9M1"/>
<feature type="domain" description="Mur ligase C-terminal" evidence="12">
    <location>
        <begin position="302"/>
        <end position="425"/>
    </location>
</feature>
<name>A0A0R1U9M1_9LACO</name>
<sequence length="438" mass="47179">MSIETYADALAFIHGRPRVKKQPTLARMRDFLAALGHPEAGQTYLHVTGTNGKGSVVAMSAAMLAASGLTVGTFTSPFITRFNERIAINDQPISDADLVKYTQQVAPIVAAMDASRPEGGPLEFEVDLAIALLYFQAQAPDVVILEVGIGGRWDYTNVIDPVAAAIVTVGYDHMALLGSTLTEIATHKAGIIKSHRPVVVGQLPVEAMAVVEQTAQQLASPLLRLGQEFHARSGQPGALFGQLQFQGPDVPSLTAALGLAGEYQVQNAAVAVQLVTTYLTAQHLPIDPRALKTGLAQVQWPGRLEVVNNEPLMLLDGAHNLPGVQALVQTLQTDLADREIYLLVGILADKQAELMLGELASLKNVHLYLTHFAGPSQQRPSADLADLMSDIPTRYPVHQAPDWQTGLYEISQTMSADEIILITGSLYFVSEVRNFLKD</sequence>
<keyword evidence="8" id="KW-0460">Magnesium</keyword>
<dbReference type="InterPro" id="IPR001645">
    <property type="entry name" value="Folylpolyglutamate_synth"/>
</dbReference>
<dbReference type="EC" id="6.3.2.17" evidence="3"/>
<evidence type="ECO:0000313" key="14">
    <source>
        <dbReference type="EMBL" id="KRL90000.1"/>
    </source>
</evidence>
<evidence type="ECO:0000256" key="6">
    <source>
        <dbReference type="ARBA" id="ARBA00022741"/>
    </source>
</evidence>
<dbReference type="InterPro" id="IPR004101">
    <property type="entry name" value="Mur_ligase_C"/>
</dbReference>
<evidence type="ECO:0000256" key="7">
    <source>
        <dbReference type="ARBA" id="ARBA00022840"/>
    </source>
</evidence>
<dbReference type="InterPro" id="IPR018109">
    <property type="entry name" value="Folylpolyglutamate_synth_CS"/>
</dbReference>
<dbReference type="PANTHER" id="PTHR11136:SF0">
    <property type="entry name" value="DIHYDROFOLATE SYNTHETASE-RELATED"/>
    <property type="match status" value="1"/>
</dbReference>
<dbReference type="Gene3D" id="3.90.190.20">
    <property type="entry name" value="Mur ligase, C-terminal domain"/>
    <property type="match status" value="1"/>
</dbReference>
<keyword evidence="4 11" id="KW-0436">Ligase</keyword>
<keyword evidence="5" id="KW-0479">Metal-binding</keyword>
<evidence type="ECO:0000259" key="13">
    <source>
        <dbReference type="Pfam" id="PF08245"/>
    </source>
</evidence>
<dbReference type="Pfam" id="PF08245">
    <property type="entry name" value="Mur_ligase_M"/>
    <property type="match status" value="1"/>
</dbReference>
<evidence type="ECO:0000256" key="9">
    <source>
        <dbReference type="ARBA" id="ARBA00030592"/>
    </source>
</evidence>
<comment type="cofactor">
    <cofactor evidence="1">
        <name>Mg(2+)</name>
        <dbReference type="ChEBI" id="CHEBI:18420"/>
    </cofactor>
</comment>
<evidence type="ECO:0000313" key="15">
    <source>
        <dbReference type="Proteomes" id="UP000050816"/>
    </source>
</evidence>
<dbReference type="FunFam" id="3.40.1190.10:FF:000011">
    <property type="entry name" value="Folylpolyglutamate synthase/dihydrofolate synthase"/>
    <property type="match status" value="1"/>
</dbReference>
<dbReference type="InterPro" id="IPR013221">
    <property type="entry name" value="Mur_ligase_cen"/>
</dbReference>
<evidence type="ECO:0000256" key="2">
    <source>
        <dbReference type="ARBA" id="ARBA00008276"/>
    </source>
</evidence>
<organism evidence="14 15">
    <name type="scientific">Limosilactobacillus ingluviei DSM 15946</name>
    <dbReference type="NCBI Taxonomy" id="1423760"/>
    <lineage>
        <taxon>Bacteria</taxon>
        <taxon>Bacillati</taxon>
        <taxon>Bacillota</taxon>
        <taxon>Bacilli</taxon>
        <taxon>Lactobacillales</taxon>
        <taxon>Lactobacillaceae</taxon>
        <taxon>Limosilactobacillus</taxon>
    </lineage>
</organism>
<dbReference type="RefSeq" id="WP_056954638.1">
    <property type="nucleotide sequence ID" value="NZ_AZFK01000038.1"/>
</dbReference>
<dbReference type="NCBIfam" id="TIGR01499">
    <property type="entry name" value="folC"/>
    <property type="match status" value="1"/>
</dbReference>
<feature type="domain" description="Mur ligase central" evidence="13">
    <location>
        <begin position="47"/>
        <end position="274"/>
    </location>
</feature>
<evidence type="ECO:0000256" key="3">
    <source>
        <dbReference type="ARBA" id="ARBA00013025"/>
    </source>
</evidence>
<dbReference type="SUPFAM" id="SSF53623">
    <property type="entry name" value="MurD-like peptide ligases, catalytic domain"/>
    <property type="match status" value="1"/>
</dbReference>
<dbReference type="PIRSF" id="PIRSF001563">
    <property type="entry name" value="Folylpolyglu_synth"/>
    <property type="match status" value="1"/>
</dbReference>
<reference evidence="14 15" key="1">
    <citation type="journal article" date="2015" name="Genome Announc.">
        <title>Expanding the biotechnology potential of lactobacilli through comparative genomics of 213 strains and associated genera.</title>
        <authorList>
            <person name="Sun Z."/>
            <person name="Harris H.M."/>
            <person name="McCann A."/>
            <person name="Guo C."/>
            <person name="Argimon S."/>
            <person name="Zhang W."/>
            <person name="Yang X."/>
            <person name="Jeffery I.B."/>
            <person name="Cooney J.C."/>
            <person name="Kagawa T.F."/>
            <person name="Liu W."/>
            <person name="Song Y."/>
            <person name="Salvetti E."/>
            <person name="Wrobel A."/>
            <person name="Rasinkangas P."/>
            <person name="Parkhill J."/>
            <person name="Rea M.C."/>
            <person name="O'Sullivan O."/>
            <person name="Ritari J."/>
            <person name="Douillard F.P."/>
            <person name="Paul Ross R."/>
            <person name="Yang R."/>
            <person name="Briner A.E."/>
            <person name="Felis G.E."/>
            <person name="de Vos W.M."/>
            <person name="Barrangou R."/>
            <person name="Klaenhammer T.R."/>
            <person name="Caufield P.W."/>
            <person name="Cui Y."/>
            <person name="Zhang H."/>
            <person name="O'Toole P.W."/>
        </authorList>
    </citation>
    <scope>NUCLEOTIDE SEQUENCE [LARGE SCALE GENOMIC DNA]</scope>
    <source>
        <strain evidence="14 15">DSM 15946</strain>
    </source>
</reference>
<dbReference type="GO" id="GO:0046872">
    <property type="term" value="F:metal ion binding"/>
    <property type="evidence" value="ECO:0007669"/>
    <property type="project" value="UniProtKB-KW"/>
</dbReference>
<keyword evidence="7 11" id="KW-0067">ATP-binding</keyword>
<dbReference type="GO" id="GO:0005737">
    <property type="term" value="C:cytoplasm"/>
    <property type="evidence" value="ECO:0007669"/>
    <property type="project" value="TreeGrafter"/>
</dbReference>
<dbReference type="InterPro" id="IPR036565">
    <property type="entry name" value="Mur-like_cat_sf"/>
</dbReference>
<dbReference type="Gene3D" id="3.40.1190.10">
    <property type="entry name" value="Mur-like, catalytic domain"/>
    <property type="match status" value="1"/>
</dbReference>
<dbReference type="Pfam" id="PF02875">
    <property type="entry name" value="Mur_ligase_C"/>
    <property type="match status" value="1"/>
</dbReference>
<dbReference type="Proteomes" id="UP000050816">
    <property type="component" value="Unassembled WGS sequence"/>
</dbReference>
<evidence type="ECO:0000256" key="1">
    <source>
        <dbReference type="ARBA" id="ARBA00001946"/>
    </source>
</evidence>
<comment type="caution">
    <text evidence="14">The sequence shown here is derived from an EMBL/GenBank/DDBJ whole genome shotgun (WGS) entry which is preliminary data.</text>
</comment>
<gene>
    <name evidence="14" type="ORF">FC43_GL001448</name>
</gene>
<evidence type="ECO:0000259" key="12">
    <source>
        <dbReference type="Pfam" id="PF02875"/>
    </source>
</evidence>
<comment type="catalytic activity">
    <reaction evidence="10">
        <text>(6S)-5,6,7,8-tetrahydrofolyl-(gamma-L-Glu)(n) + L-glutamate + ATP = (6S)-5,6,7,8-tetrahydrofolyl-(gamma-L-Glu)(n+1) + ADP + phosphate + H(+)</text>
        <dbReference type="Rhea" id="RHEA:10580"/>
        <dbReference type="Rhea" id="RHEA-COMP:14738"/>
        <dbReference type="Rhea" id="RHEA-COMP:14740"/>
        <dbReference type="ChEBI" id="CHEBI:15378"/>
        <dbReference type="ChEBI" id="CHEBI:29985"/>
        <dbReference type="ChEBI" id="CHEBI:30616"/>
        <dbReference type="ChEBI" id="CHEBI:43474"/>
        <dbReference type="ChEBI" id="CHEBI:141005"/>
        <dbReference type="ChEBI" id="CHEBI:456216"/>
        <dbReference type="EC" id="6.3.2.17"/>
    </reaction>
</comment>
<dbReference type="GO" id="GO:0005524">
    <property type="term" value="F:ATP binding"/>
    <property type="evidence" value="ECO:0007669"/>
    <property type="project" value="UniProtKB-KW"/>
</dbReference>
<accession>A0A0R1U9M1</accession>
<dbReference type="PATRIC" id="fig|1423760.3.peg.1519"/>
<dbReference type="PROSITE" id="PS01012">
    <property type="entry name" value="FOLYLPOLYGLU_SYNT_2"/>
    <property type="match status" value="1"/>
</dbReference>
<evidence type="ECO:0000256" key="5">
    <source>
        <dbReference type="ARBA" id="ARBA00022723"/>
    </source>
</evidence>
<keyword evidence="6 11" id="KW-0547">Nucleotide-binding</keyword>
<comment type="similarity">
    <text evidence="2 11">Belongs to the folylpolyglutamate synthase family.</text>
</comment>
<dbReference type="EMBL" id="AZFK01000038">
    <property type="protein sequence ID" value="KRL90000.1"/>
    <property type="molecule type" value="Genomic_DNA"/>
</dbReference>
<dbReference type="SUPFAM" id="SSF53244">
    <property type="entry name" value="MurD-like peptide ligases, peptide-binding domain"/>
    <property type="match status" value="1"/>
</dbReference>
<dbReference type="GO" id="GO:0008841">
    <property type="term" value="F:dihydrofolate synthase activity"/>
    <property type="evidence" value="ECO:0007669"/>
    <property type="project" value="TreeGrafter"/>
</dbReference>
<protein>
    <recommendedName>
        <fullName evidence="3">tetrahydrofolate synthase</fullName>
        <ecNumber evidence="3">6.3.2.17</ecNumber>
    </recommendedName>
    <alternativeName>
        <fullName evidence="9">Tetrahydrofolylpolyglutamate synthase</fullName>
    </alternativeName>
</protein>